<comment type="similarity">
    <text evidence="2">Belongs to the glycosyl hydrolase 3 family.</text>
</comment>
<dbReference type="GO" id="GO:0004563">
    <property type="term" value="F:beta-N-acetylhexosaminidase activity"/>
    <property type="evidence" value="ECO:0007669"/>
    <property type="project" value="UniProtKB-EC"/>
</dbReference>
<dbReference type="AlphaFoldDB" id="A0AAE3GYW7"/>
<feature type="domain" description="Glycoside hydrolase family 3 N-terminal" evidence="7">
    <location>
        <begin position="60"/>
        <end position="375"/>
    </location>
</feature>
<dbReference type="Pfam" id="PF00144">
    <property type="entry name" value="Beta-lactamase"/>
    <property type="match status" value="1"/>
</dbReference>
<dbReference type="InterPro" id="IPR001764">
    <property type="entry name" value="Glyco_hydro_3_N"/>
</dbReference>
<evidence type="ECO:0000259" key="6">
    <source>
        <dbReference type="Pfam" id="PF00144"/>
    </source>
</evidence>
<dbReference type="SUPFAM" id="SSF52279">
    <property type="entry name" value="Beta-D-glucan exohydrolase, C-terminal domain"/>
    <property type="match status" value="1"/>
</dbReference>
<dbReference type="Proteomes" id="UP001204144">
    <property type="component" value="Unassembled WGS sequence"/>
</dbReference>
<dbReference type="PANTHER" id="PTHR30480:SF13">
    <property type="entry name" value="BETA-HEXOSAMINIDASE"/>
    <property type="match status" value="1"/>
</dbReference>
<accession>A0AAE3GYW7</accession>
<dbReference type="InterPro" id="IPR036962">
    <property type="entry name" value="Glyco_hydro_3_N_sf"/>
</dbReference>
<sequence length="990" mass="110362">MKKSQFAFLNFSILLGIFTLFISANSLHYNSPKQILISKKPLDYKQKQALWADSILATMTLEQKIGQLFMIAAFSNRNENDYRRVEEQIRKYHIGGVIFFQGNPLKQAELTNRYQSASTIPLLIGIDGEWGLGMRLDDAFSFPKAITLGATGDANLIEKMGFEIGKQCKRLGVHINFAPDADINSNPKNPVINFRSFGESVSNVTNLSLAYARGMRKANVMGSAKHFPGHGDTGEDSHYALPVLNHTVKHINEVETMPFRALIEDSIASVMIGHLHVPLLDNSLNTPASVSEKIIKEYLQRDMNFKGLVVTDALNMRGLLKYFPTGAAEVKAFQAGNDLLLQTGNLDVAYGALHQKFLDSTLSVSDLDHKVRKILMSKYWAGLNKYKPIDFRNLLPDLNNQNSKDLTQKIFDKAATVVKDDDGLVPLANSQNVSYASLSIAGKADNVFQKTMSYYSNITNYNIPFKPSKSADWTWVVEQAAQKDLVIVGIHEMHNLDSRNFGVVPETIKIIRELQKQTKVVVCVFGNPYSLKLFDEFETVICGFEDEPEAHIAVANIIFGVNGSSGKIPVNTLALDGKVNFGIKTKHLGRVGLGIASDVGMNQSKLAQIRFIANNAIENQEFPGCQVLVARKGKVVFFESFGNQRYGANEPVDGQTIYDLASLTKVTATLQAIMMLYDQKKLDINQKASFYLPELQNSNKKDITIKDLLLHQAGLKAFVPFYDNTKENHGERNPKFFAKENLGNSYLKVADSLYVKPMIKDSVFSWIVKSSLVSSPSAPKYLYSDLGLILLQRVVEKISGQALDAFVDSKIYSPLGMYNTGFNIANRKPNQYIAPTEVTNDYRRTTIKGTVHDPNAALLGGVAGHAGLFSNSWDLVRLLQMNLNKGQYDDIRFFSPQTIDFFSKKQSAISHRGLGWNKPSPDDGSVSQYASPSTYGHTGFTGTAAWVDPEKELIYIFLSNRVYPSAENNKILKNKTRKRIHDVVYESMIE</sequence>
<keyword evidence="4 8" id="KW-0378">Hydrolase</keyword>
<dbReference type="SUPFAM" id="SSF51445">
    <property type="entry name" value="(Trans)glycosidases"/>
    <property type="match status" value="1"/>
</dbReference>
<dbReference type="InterPro" id="IPR036881">
    <property type="entry name" value="Glyco_hydro_3_C_sf"/>
</dbReference>
<feature type="domain" description="Beta-lactamase-related" evidence="6">
    <location>
        <begin position="618"/>
        <end position="967"/>
    </location>
</feature>
<keyword evidence="9" id="KW-1185">Reference proteome</keyword>
<dbReference type="Gene3D" id="3.20.20.300">
    <property type="entry name" value="Glycoside hydrolase, family 3, N-terminal domain"/>
    <property type="match status" value="1"/>
</dbReference>
<evidence type="ECO:0000313" key="9">
    <source>
        <dbReference type="Proteomes" id="UP001204144"/>
    </source>
</evidence>
<evidence type="ECO:0000256" key="2">
    <source>
        <dbReference type="ARBA" id="ARBA00005336"/>
    </source>
</evidence>
<proteinExistence type="inferred from homology"/>
<evidence type="ECO:0000313" key="8">
    <source>
        <dbReference type="EMBL" id="MCP9761792.1"/>
    </source>
</evidence>
<keyword evidence="5" id="KW-0326">Glycosidase</keyword>
<dbReference type="InterPro" id="IPR001466">
    <property type="entry name" value="Beta-lactam-related"/>
</dbReference>
<comment type="caution">
    <text evidence="8">The sequence shown here is derived from an EMBL/GenBank/DDBJ whole genome shotgun (WGS) entry which is preliminary data.</text>
</comment>
<dbReference type="InterPro" id="IPR050226">
    <property type="entry name" value="NagZ_Beta-hexosaminidase"/>
</dbReference>
<dbReference type="PANTHER" id="PTHR30480">
    <property type="entry name" value="BETA-HEXOSAMINIDASE-RELATED"/>
    <property type="match status" value="1"/>
</dbReference>
<name>A0AAE3GYW7_9BACT</name>
<protein>
    <recommendedName>
        <fullName evidence="3">beta-N-acetylhexosaminidase</fullName>
        <ecNumber evidence="3">3.2.1.52</ecNumber>
    </recommendedName>
</protein>
<dbReference type="RefSeq" id="WP_255035534.1">
    <property type="nucleotide sequence ID" value="NZ_RJUF01000003.1"/>
</dbReference>
<dbReference type="GO" id="GO:0005975">
    <property type="term" value="P:carbohydrate metabolic process"/>
    <property type="evidence" value="ECO:0007669"/>
    <property type="project" value="InterPro"/>
</dbReference>
<organism evidence="8 9">
    <name type="scientific">Lacihabitans soyangensis</name>
    <dbReference type="NCBI Taxonomy" id="869394"/>
    <lineage>
        <taxon>Bacteria</taxon>
        <taxon>Pseudomonadati</taxon>
        <taxon>Bacteroidota</taxon>
        <taxon>Cytophagia</taxon>
        <taxon>Cytophagales</taxon>
        <taxon>Leadbetterellaceae</taxon>
        <taxon>Lacihabitans</taxon>
    </lineage>
</organism>
<evidence type="ECO:0000256" key="4">
    <source>
        <dbReference type="ARBA" id="ARBA00022801"/>
    </source>
</evidence>
<comment type="catalytic activity">
    <reaction evidence="1">
        <text>Hydrolysis of terminal non-reducing N-acetyl-D-hexosamine residues in N-acetyl-beta-D-hexosaminides.</text>
        <dbReference type="EC" id="3.2.1.52"/>
    </reaction>
</comment>
<dbReference type="Gene3D" id="3.40.50.1700">
    <property type="entry name" value="Glycoside hydrolase family 3 C-terminal domain"/>
    <property type="match status" value="1"/>
</dbReference>
<gene>
    <name evidence="8" type="ORF">EGI31_02415</name>
</gene>
<dbReference type="InterPro" id="IPR012338">
    <property type="entry name" value="Beta-lactam/transpept-like"/>
</dbReference>
<dbReference type="SUPFAM" id="SSF56601">
    <property type="entry name" value="beta-lactamase/transpeptidase-like"/>
    <property type="match status" value="1"/>
</dbReference>
<reference evidence="8 9" key="1">
    <citation type="submission" date="2018-11" db="EMBL/GenBank/DDBJ databases">
        <title>Novel bacteria species description.</title>
        <authorList>
            <person name="Han J.-H."/>
        </authorList>
    </citation>
    <scope>NUCLEOTIDE SEQUENCE [LARGE SCALE GENOMIC DNA]</scope>
    <source>
        <strain evidence="8 9">KCTC23259</strain>
    </source>
</reference>
<evidence type="ECO:0000256" key="5">
    <source>
        <dbReference type="ARBA" id="ARBA00023295"/>
    </source>
</evidence>
<dbReference type="GO" id="GO:0009254">
    <property type="term" value="P:peptidoglycan turnover"/>
    <property type="evidence" value="ECO:0007669"/>
    <property type="project" value="TreeGrafter"/>
</dbReference>
<evidence type="ECO:0000256" key="3">
    <source>
        <dbReference type="ARBA" id="ARBA00012663"/>
    </source>
</evidence>
<dbReference type="InterPro" id="IPR017853">
    <property type="entry name" value="GH"/>
</dbReference>
<dbReference type="Pfam" id="PF00933">
    <property type="entry name" value="Glyco_hydro_3"/>
    <property type="match status" value="1"/>
</dbReference>
<dbReference type="EMBL" id="RJUF01000003">
    <property type="protein sequence ID" value="MCP9761792.1"/>
    <property type="molecule type" value="Genomic_DNA"/>
</dbReference>
<evidence type="ECO:0000256" key="1">
    <source>
        <dbReference type="ARBA" id="ARBA00001231"/>
    </source>
</evidence>
<dbReference type="PRINTS" id="PR00133">
    <property type="entry name" value="GLHYDRLASE3"/>
</dbReference>
<dbReference type="EC" id="3.2.1.52" evidence="3"/>
<dbReference type="Gene3D" id="3.40.710.10">
    <property type="entry name" value="DD-peptidase/beta-lactamase superfamily"/>
    <property type="match status" value="1"/>
</dbReference>
<evidence type="ECO:0000259" key="7">
    <source>
        <dbReference type="Pfam" id="PF00933"/>
    </source>
</evidence>